<reference evidence="1 2" key="1">
    <citation type="journal article" date="2012" name="Science">
        <title>The Paleozoic origin of enzymatic lignin decomposition reconstructed from 31 fungal genomes.</title>
        <authorList>
            <person name="Floudas D."/>
            <person name="Binder M."/>
            <person name="Riley R."/>
            <person name="Barry K."/>
            <person name="Blanchette R.A."/>
            <person name="Henrissat B."/>
            <person name="Martinez A.T."/>
            <person name="Otillar R."/>
            <person name="Spatafora J.W."/>
            <person name="Yadav J.S."/>
            <person name="Aerts A."/>
            <person name="Benoit I."/>
            <person name="Boyd A."/>
            <person name="Carlson A."/>
            <person name="Copeland A."/>
            <person name="Coutinho P.M."/>
            <person name="de Vries R.P."/>
            <person name="Ferreira P."/>
            <person name="Findley K."/>
            <person name="Foster B."/>
            <person name="Gaskell J."/>
            <person name="Glotzer D."/>
            <person name="Gorecki P."/>
            <person name="Heitman J."/>
            <person name="Hesse C."/>
            <person name="Hori C."/>
            <person name="Igarashi K."/>
            <person name="Jurgens J.A."/>
            <person name="Kallen N."/>
            <person name="Kersten P."/>
            <person name="Kohler A."/>
            <person name="Kuees U."/>
            <person name="Kumar T.K.A."/>
            <person name="Kuo A."/>
            <person name="LaButti K."/>
            <person name="Larrondo L.F."/>
            <person name="Lindquist E."/>
            <person name="Ling A."/>
            <person name="Lombard V."/>
            <person name="Lucas S."/>
            <person name="Lundell T."/>
            <person name="Martin R."/>
            <person name="McLaughlin D.J."/>
            <person name="Morgenstern I."/>
            <person name="Morin E."/>
            <person name="Murat C."/>
            <person name="Nagy L.G."/>
            <person name="Nolan M."/>
            <person name="Ohm R.A."/>
            <person name="Patyshakuliyeva A."/>
            <person name="Rokas A."/>
            <person name="Ruiz-Duenas F.J."/>
            <person name="Sabat G."/>
            <person name="Salamov A."/>
            <person name="Samejima M."/>
            <person name="Schmutz J."/>
            <person name="Slot J.C."/>
            <person name="St John F."/>
            <person name="Stenlid J."/>
            <person name="Sun H."/>
            <person name="Sun S."/>
            <person name="Syed K."/>
            <person name="Tsang A."/>
            <person name="Wiebenga A."/>
            <person name="Young D."/>
            <person name="Pisabarro A."/>
            <person name="Eastwood D.C."/>
            <person name="Martin F."/>
            <person name="Cullen D."/>
            <person name="Grigoriev I.V."/>
            <person name="Hibbett D.S."/>
        </authorList>
    </citation>
    <scope>NUCLEOTIDE SEQUENCE</scope>
    <source>
        <strain evidence="2">FP-58527</strain>
    </source>
</reference>
<dbReference type="HOGENOM" id="CLU_1061874_0_0_1"/>
<sequence>MHTTSPISWNIERWRLDIATAYTIPSSAPFLPSDLEAANFYYGLESKPILVARSDRDAWVPSEGPYIFVAWNPTVGEGRYTEDWAVIEIHPDMINRRNFVGNAIDLGQVAAADFKKLLCPHPANPHSFDYPGDRLHRCHGILSDKDMLNPDPKTKDQDNEPTIMAIQNGNVSGLQVGRVNTIRSVVRRYYEKLPVWPILLARRLWSSVVAGDGRICGLLTGGDGITETSDVTYLSPMDFIIERMKHFGIVGANFFPSADDLA</sequence>
<accession>S8ECR1</accession>
<organism evidence="1 2">
    <name type="scientific">Fomitopsis schrenkii</name>
    <name type="common">Brown rot fungus</name>
    <dbReference type="NCBI Taxonomy" id="2126942"/>
    <lineage>
        <taxon>Eukaryota</taxon>
        <taxon>Fungi</taxon>
        <taxon>Dikarya</taxon>
        <taxon>Basidiomycota</taxon>
        <taxon>Agaricomycotina</taxon>
        <taxon>Agaricomycetes</taxon>
        <taxon>Polyporales</taxon>
        <taxon>Fomitopsis</taxon>
    </lineage>
</organism>
<evidence type="ECO:0000313" key="1">
    <source>
        <dbReference type="EMBL" id="EPT02418.1"/>
    </source>
</evidence>
<dbReference type="STRING" id="743788.S8ECR1"/>
<dbReference type="InParanoid" id="S8ECR1"/>
<evidence type="ECO:0000313" key="2">
    <source>
        <dbReference type="Proteomes" id="UP000015241"/>
    </source>
</evidence>
<dbReference type="EMBL" id="KE504135">
    <property type="protein sequence ID" value="EPT02418.1"/>
    <property type="molecule type" value="Genomic_DNA"/>
</dbReference>
<protein>
    <submittedName>
        <fullName evidence="1">Uncharacterized protein</fullName>
    </submittedName>
</protein>
<dbReference type="OrthoDB" id="5424209at2759"/>
<name>S8ECR1_FOMSC</name>
<keyword evidence="2" id="KW-1185">Reference proteome</keyword>
<dbReference type="Proteomes" id="UP000015241">
    <property type="component" value="Unassembled WGS sequence"/>
</dbReference>
<proteinExistence type="predicted"/>
<dbReference type="AlphaFoldDB" id="S8ECR1"/>
<gene>
    <name evidence="1" type="ORF">FOMPIDRAFT_110381</name>
</gene>